<proteinExistence type="predicted"/>
<keyword evidence="2 4" id="KW-0863">Zinc-finger</keyword>
<accession>A0A2U1NIE5</accession>
<feature type="region of interest" description="Disordered" evidence="5">
    <location>
        <begin position="619"/>
        <end position="693"/>
    </location>
</feature>
<dbReference type="GO" id="GO:0008270">
    <property type="term" value="F:zinc ion binding"/>
    <property type="evidence" value="ECO:0007669"/>
    <property type="project" value="UniProtKB-KW"/>
</dbReference>
<dbReference type="PANTHER" id="PTHR31973">
    <property type="entry name" value="POLYPROTEIN, PUTATIVE-RELATED"/>
    <property type="match status" value="1"/>
</dbReference>
<dbReference type="SMART" id="SM00575">
    <property type="entry name" value="ZnF_PMZ"/>
    <property type="match status" value="1"/>
</dbReference>
<dbReference type="AlphaFoldDB" id="A0A2U1NIE5"/>
<gene>
    <name evidence="7" type="ORF">CTI12_AA262530</name>
</gene>
<feature type="region of interest" description="Disordered" evidence="5">
    <location>
        <begin position="398"/>
        <end position="483"/>
    </location>
</feature>
<evidence type="ECO:0000256" key="2">
    <source>
        <dbReference type="ARBA" id="ARBA00022771"/>
    </source>
</evidence>
<keyword evidence="1" id="KW-0479">Metal-binding</keyword>
<evidence type="ECO:0000256" key="3">
    <source>
        <dbReference type="ARBA" id="ARBA00022833"/>
    </source>
</evidence>
<organism evidence="7 8">
    <name type="scientific">Artemisia annua</name>
    <name type="common">Sweet wormwood</name>
    <dbReference type="NCBI Taxonomy" id="35608"/>
    <lineage>
        <taxon>Eukaryota</taxon>
        <taxon>Viridiplantae</taxon>
        <taxon>Streptophyta</taxon>
        <taxon>Embryophyta</taxon>
        <taxon>Tracheophyta</taxon>
        <taxon>Spermatophyta</taxon>
        <taxon>Magnoliopsida</taxon>
        <taxon>eudicotyledons</taxon>
        <taxon>Gunneridae</taxon>
        <taxon>Pentapetalae</taxon>
        <taxon>asterids</taxon>
        <taxon>campanulids</taxon>
        <taxon>Asterales</taxon>
        <taxon>Asteraceae</taxon>
        <taxon>Asteroideae</taxon>
        <taxon>Anthemideae</taxon>
        <taxon>Artemisiinae</taxon>
        <taxon>Artemisia</taxon>
    </lineage>
</organism>
<dbReference type="Proteomes" id="UP000245207">
    <property type="component" value="Unassembled WGS sequence"/>
</dbReference>
<feature type="compositionally biased region" description="Low complexity" evidence="5">
    <location>
        <begin position="424"/>
        <end position="438"/>
    </location>
</feature>
<feature type="compositionally biased region" description="Gly residues" evidence="5">
    <location>
        <begin position="452"/>
        <end position="477"/>
    </location>
</feature>
<sequence>MNYDEKQTTDINFEGMSFVQLFDVLRHLVHNPLRRLYYCKVGTPLRISIKEITNDDVVQAFLTCAYESKWVVDLYAEHLDEDALECRNSTEAIHTEEGYESSDYYCSSDEEDDLGDVEFFHEGDENVEIENVPAKDLFLNKLCSNSGEFKGFIDEPVNVNEIEVLDDPDPVDAKYIAKPHIIYPRHDPTQDRDKMKPVLGMRFESNEQLKLALANYGVHNGYQLWDILVQRTKPIITMLEDIRLYVMQGLVAMNRTARLCKDSITPSIRKRLDKMIQFQLRYWHVVPSGFQELEVRSGSQAYGVNLTRKKCMCGMWELSRIPCIHAVAAYEHMNRDTVQGVQDWPVYGSSMWKRTRDLPLLPPLMGTMPGRPKKKRIIAPDGNTSQVTIRGRIMTCSNCQERGHNKSSCKKEPVPKPPKPARATNNTTTPDITTNASARGGGRGSRGRKGARGGGRGSRGGGRGSRGGGRGSRGGGRGQKRTMFMDEDEIRKIMHHEYIEDLLIQEEDRIAALDRERLEQEAFDEEAMRLTLEEEERWKEQDLKREQDEHAEHVEWEKNMGLHPSCYMSEDESFDQEPYNREQVSVNDQIKTQESIFVGIRDAPLADDALLIPEVVDAPCDPNDDAPNKGKAVVVPEPKKKVRKRQTHDDPLRIYHKNRGRSESIFGQKMKKTGFGENGEGSTPDTAFSVDEP</sequence>
<evidence type="ECO:0000256" key="5">
    <source>
        <dbReference type="SAM" id="MobiDB-lite"/>
    </source>
</evidence>
<evidence type="ECO:0000313" key="8">
    <source>
        <dbReference type="Proteomes" id="UP000245207"/>
    </source>
</evidence>
<dbReference type="PANTHER" id="PTHR31973:SF189">
    <property type="entry name" value="TRANSPOSASE, MUDR, PLANT, MULE TRANSPOSASE DOMAIN PROTEIN-RELATED"/>
    <property type="match status" value="1"/>
</dbReference>
<evidence type="ECO:0000256" key="4">
    <source>
        <dbReference type="PROSITE-ProRule" id="PRU00325"/>
    </source>
</evidence>
<dbReference type="InterPro" id="IPR006564">
    <property type="entry name" value="Znf_PMZ"/>
</dbReference>
<feature type="domain" description="SWIM-type" evidence="6">
    <location>
        <begin position="302"/>
        <end position="334"/>
    </location>
</feature>
<dbReference type="PROSITE" id="PS50966">
    <property type="entry name" value="ZF_SWIM"/>
    <property type="match status" value="1"/>
</dbReference>
<name>A0A2U1NIE5_ARTAN</name>
<comment type="caution">
    <text evidence="7">The sequence shown here is derived from an EMBL/GenBank/DDBJ whole genome shotgun (WGS) entry which is preliminary data.</text>
</comment>
<dbReference type="Pfam" id="PF04434">
    <property type="entry name" value="SWIM"/>
    <property type="match status" value="1"/>
</dbReference>
<keyword evidence="8" id="KW-1185">Reference proteome</keyword>
<evidence type="ECO:0000256" key="1">
    <source>
        <dbReference type="ARBA" id="ARBA00022723"/>
    </source>
</evidence>
<feature type="compositionally biased region" description="Basic and acidic residues" evidence="5">
    <location>
        <begin position="401"/>
        <end position="414"/>
    </location>
</feature>
<evidence type="ECO:0000313" key="7">
    <source>
        <dbReference type="EMBL" id="PWA73284.1"/>
    </source>
</evidence>
<evidence type="ECO:0000259" key="6">
    <source>
        <dbReference type="PROSITE" id="PS50966"/>
    </source>
</evidence>
<dbReference type="EMBL" id="PKPP01002760">
    <property type="protein sequence ID" value="PWA73284.1"/>
    <property type="molecule type" value="Genomic_DNA"/>
</dbReference>
<dbReference type="InterPro" id="IPR007527">
    <property type="entry name" value="Znf_SWIM"/>
</dbReference>
<dbReference type="OrthoDB" id="1069156at2759"/>
<reference evidence="7 8" key="1">
    <citation type="journal article" date="2018" name="Mol. Plant">
        <title>The genome of Artemisia annua provides insight into the evolution of Asteraceae family and artemisinin biosynthesis.</title>
        <authorList>
            <person name="Shen Q."/>
            <person name="Zhang L."/>
            <person name="Liao Z."/>
            <person name="Wang S."/>
            <person name="Yan T."/>
            <person name="Shi P."/>
            <person name="Liu M."/>
            <person name="Fu X."/>
            <person name="Pan Q."/>
            <person name="Wang Y."/>
            <person name="Lv Z."/>
            <person name="Lu X."/>
            <person name="Zhang F."/>
            <person name="Jiang W."/>
            <person name="Ma Y."/>
            <person name="Chen M."/>
            <person name="Hao X."/>
            <person name="Li L."/>
            <person name="Tang Y."/>
            <person name="Lv G."/>
            <person name="Zhou Y."/>
            <person name="Sun X."/>
            <person name="Brodelius P.E."/>
            <person name="Rose J.K.C."/>
            <person name="Tang K."/>
        </authorList>
    </citation>
    <scope>NUCLEOTIDE SEQUENCE [LARGE SCALE GENOMIC DNA]</scope>
    <source>
        <strain evidence="8">cv. Huhao1</strain>
        <tissue evidence="7">Leaf</tissue>
    </source>
</reference>
<protein>
    <recommendedName>
        <fullName evidence="6">SWIM-type domain-containing protein</fullName>
    </recommendedName>
</protein>
<keyword evidence="3" id="KW-0862">Zinc</keyword>